<accession>A0A839IV71</accession>
<reference evidence="1 2" key="1">
    <citation type="submission" date="2020-08" db="EMBL/GenBank/DDBJ databases">
        <title>Oceanospirillum sp. nov. isolated from marine sediment.</title>
        <authorList>
            <person name="Ji X."/>
        </authorList>
    </citation>
    <scope>NUCLEOTIDE SEQUENCE [LARGE SCALE GENOMIC DNA]</scope>
    <source>
        <strain evidence="1 2">D5</strain>
    </source>
</reference>
<gene>
    <name evidence="1" type="ORF">H4O21_15525</name>
</gene>
<dbReference type="RefSeq" id="WP_182809793.1">
    <property type="nucleotide sequence ID" value="NZ_JACJFM010000022.1"/>
</dbReference>
<dbReference type="Proteomes" id="UP000565262">
    <property type="component" value="Unassembled WGS sequence"/>
</dbReference>
<proteinExistence type="predicted"/>
<evidence type="ECO:0000313" key="2">
    <source>
        <dbReference type="Proteomes" id="UP000565262"/>
    </source>
</evidence>
<protein>
    <submittedName>
        <fullName evidence="1">Uncharacterized protein</fullName>
    </submittedName>
</protein>
<dbReference type="EMBL" id="JACJFM010000022">
    <property type="protein sequence ID" value="MBB1488016.1"/>
    <property type="molecule type" value="Genomic_DNA"/>
</dbReference>
<name>A0A839IV71_9GAMM</name>
<dbReference type="AlphaFoldDB" id="A0A839IV71"/>
<keyword evidence="2" id="KW-1185">Reference proteome</keyword>
<evidence type="ECO:0000313" key="1">
    <source>
        <dbReference type="EMBL" id="MBB1488016.1"/>
    </source>
</evidence>
<sequence>MYSWQEMLWHSSDDNSEVVHALLNETICPDLKRLEQALTDSGCDVEAVVKRYTLDDRLQTHLRWRCGNARYRICLHHQEDLCFLLETELSGDGDSTESSCCLTFIQPGDSGEHFLSEWRDTLARVFSELTASRPLAVA</sequence>
<organism evidence="1 2">
    <name type="scientific">Oceanospirillum sediminis</name>
    <dbReference type="NCBI Taxonomy" id="2760088"/>
    <lineage>
        <taxon>Bacteria</taxon>
        <taxon>Pseudomonadati</taxon>
        <taxon>Pseudomonadota</taxon>
        <taxon>Gammaproteobacteria</taxon>
        <taxon>Oceanospirillales</taxon>
        <taxon>Oceanospirillaceae</taxon>
        <taxon>Oceanospirillum</taxon>
    </lineage>
</organism>
<comment type="caution">
    <text evidence="1">The sequence shown here is derived from an EMBL/GenBank/DDBJ whole genome shotgun (WGS) entry which is preliminary data.</text>
</comment>